<keyword evidence="4" id="KW-1185">Reference proteome</keyword>
<evidence type="ECO:0000259" key="2">
    <source>
        <dbReference type="Pfam" id="PF09335"/>
    </source>
</evidence>
<keyword evidence="1" id="KW-0812">Transmembrane</keyword>
<gene>
    <name evidence="3" type="ORF">KM031_22070</name>
</gene>
<dbReference type="PANTHER" id="PTHR42709">
    <property type="entry name" value="ALKALINE PHOSPHATASE LIKE PROTEIN"/>
    <property type="match status" value="1"/>
</dbReference>
<keyword evidence="1" id="KW-0472">Membrane</keyword>
<dbReference type="Pfam" id="PF09335">
    <property type="entry name" value="VTT_dom"/>
    <property type="match status" value="1"/>
</dbReference>
<feature type="transmembrane region" description="Helical" evidence="1">
    <location>
        <begin position="116"/>
        <end position="139"/>
    </location>
</feature>
<name>A0A975PBX7_9RHOB</name>
<dbReference type="InterPro" id="IPR051311">
    <property type="entry name" value="DedA_domain"/>
</dbReference>
<organism evidence="3 4">
    <name type="scientific">Gemmobacter fulvus</name>
    <dbReference type="NCBI Taxonomy" id="2840474"/>
    <lineage>
        <taxon>Bacteria</taxon>
        <taxon>Pseudomonadati</taxon>
        <taxon>Pseudomonadota</taxon>
        <taxon>Alphaproteobacteria</taxon>
        <taxon>Rhodobacterales</taxon>
        <taxon>Paracoccaceae</taxon>
        <taxon>Gemmobacter</taxon>
    </lineage>
</organism>
<protein>
    <submittedName>
        <fullName evidence="3">DedA family protein</fullName>
    </submittedName>
</protein>
<dbReference type="KEGG" id="gfu:KM031_22070"/>
<feature type="transmembrane region" description="Helical" evidence="1">
    <location>
        <begin position="38"/>
        <end position="63"/>
    </location>
</feature>
<dbReference type="AlphaFoldDB" id="A0A975PBX7"/>
<accession>A0A975PBX7</accession>
<dbReference type="Proteomes" id="UP000679352">
    <property type="component" value="Plasmid p5"/>
</dbReference>
<feature type="domain" description="VTT" evidence="2">
    <location>
        <begin position="26"/>
        <end position="137"/>
    </location>
</feature>
<keyword evidence="3" id="KW-0614">Plasmid</keyword>
<dbReference type="RefSeq" id="WP_215507516.1">
    <property type="nucleotide sequence ID" value="NZ_CP076366.1"/>
</dbReference>
<proteinExistence type="predicted"/>
<geneLocation type="plasmid" evidence="3 4">
    <name>p5</name>
</geneLocation>
<reference evidence="3" key="1">
    <citation type="submission" date="2021-06" db="EMBL/GenBank/DDBJ databases">
        <authorList>
            <person name="Lee C.-S."/>
            <person name="Jin L."/>
        </authorList>
    </citation>
    <scope>NUCLEOTIDE SEQUENCE</scope>
    <source>
        <strain evidence="3">Con5</strain>
        <plasmid evidence="3">p5</plasmid>
    </source>
</reference>
<dbReference type="InterPro" id="IPR032816">
    <property type="entry name" value="VTT_dom"/>
</dbReference>
<dbReference type="PANTHER" id="PTHR42709:SF4">
    <property type="entry name" value="INNER MEMBRANE PROTEIN YQAA"/>
    <property type="match status" value="1"/>
</dbReference>
<evidence type="ECO:0000313" key="4">
    <source>
        <dbReference type="Proteomes" id="UP000679352"/>
    </source>
</evidence>
<dbReference type="EMBL" id="CP076366">
    <property type="protein sequence ID" value="QWK93137.1"/>
    <property type="molecule type" value="Genomic_DNA"/>
</dbReference>
<keyword evidence="1" id="KW-1133">Transmembrane helix</keyword>
<sequence length="142" mass="15639">MLALTGLFFAAFIAATLIPAQSEAVLVALLLAGTQPVWLLLLVATAGNVLGAAVNWTIGRFLMRFSDHRRFPFSARQIVQAQGWYGRWGWVSLFGSWLPIIGDPLTLAAGMMREPLWRFILIVTLAKFSRYAALAFVTLSVV</sequence>
<evidence type="ECO:0000256" key="1">
    <source>
        <dbReference type="SAM" id="Phobius"/>
    </source>
</evidence>
<evidence type="ECO:0000313" key="3">
    <source>
        <dbReference type="EMBL" id="QWK93137.1"/>
    </source>
</evidence>